<reference evidence="2" key="1">
    <citation type="submission" date="2022-05" db="EMBL/GenBank/DDBJ databases">
        <title>The Musa troglodytarum L. genome provides insights into the mechanism of non-climacteric behaviour and enrichment of carotenoids.</title>
        <authorList>
            <person name="Wang J."/>
        </authorList>
    </citation>
    <scope>NUCLEOTIDE SEQUENCE</scope>
    <source>
        <tissue evidence="2">Leaf</tissue>
    </source>
</reference>
<dbReference type="SUPFAM" id="SSF52540">
    <property type="entry name" value="P-loop containing nucleoside triphosphate hydrolases"/>
    <property type="match status" value="1"/>
</dbReference>
<keyword evidence="1" id="KW-0812">Transmembrane</keyword>
<evidence type="ECO:0000313" key="2">
    <source>
        <dbReference type="EMBL" id="URE12611.1"/>
    </source>
</evidence>
<sequence>MEIEQPIDPQSTYPRPAPLSLSLAPRKPSPYLLRELWPLTFLSFLQPAQAECSRMPILAAQNAYSIKTSTCLHLPLRMALVLFVTMFGAYTCYICLNQISVERSKSMLFGTIVTGNQCEIHAIPPEEVPYVHFPQPKTYSRDECSCTPVRFFVILSMQRSGSGWFETLLNSHPNISSNGEIFSAARRRDNISTIINTLDKLYSLDWFSSAAKNECVAAVGFKWMLNQGVMDHHKEILDYFKLKHVSIIFLFRRNILRRLISLLANDYDRYAKQLNGIHKSHVHSREEAEVLARFKPTINVAVLMANFSYVERTIADCLHFFSSMRHIVLYYEEIIGNQNALSHVQEFLSVPERKLVSRQVKIHTRPLPEQVTNWEDVTKMLNGTRYEHFLGHSDYGR</sequence>
<dbReference type="PANTHER" id="PTHR32175:SF9">
    <property type="entry name" value="OS01G0784600 PROTEIN"/>
    <property type="match status" value="1"/>
</dbReference>
<dbReference type="OrthoDB" id="2015035at2759"/>
<dbReference type="InterPro" id="IPR052796">
    <property type="entry name" value="Nod_factor_sulfotransferase"/>
</dbReference>
<evidence type="ECO:0000313" key="3">
    <source>
        <dbReference type="Proteomes" id="UP001055439"/>
    </source>
</evidence>
<dbReference type="Proteomes" id="UP001055439">
    <property type="component" value="Chromosome 6"/>
</dbReference>
<evidence type="ECO:0000256" key="1">
    <source>
        <dbReference type="SAM" id="Phobius"/>
    </source>
</evidence>
<dbReference type="InterPro" id="IPR027417">
    <property type="entry name" value="P-loop_NTPase"/>
</dbReference>
<proteinExistence type="predicted"/>
<accession>A0A9E7GCM3</accession>
<organism evidence="2 3">
    <name type="scientific">Musa troglodytarum</name>
    <name type="common">fe'i banana</name>
    <dbReference type="NCBI Taxonomy" id="320322"/>
    <lineage>
        <taxon>Eukaryota</taxon>
        <taxon>Viridiplantae</taxon>
        <taxon>Streptophyta</taxon>
        <taxon>Embryophyta</taxon>
        <taxon>Tracheophyta</taxon>
        <taxon>Spermatophyta</taxon>
        <taxon>Magnoliopsida</taxon>
        <taxon>Liliopsida</taxon>
        <taxon>Zingiberales</taxon>
        <taxon>Musaceae</taxon>
        <taxon>Musa</taxon>
    </lineage>
</organism>
<dbReference type="PANTHER" id="PTHR32175">
    <property type="entry name" value="PROTEIN, PUTATIVE, EXPRESSED-RELATED"/>
    <property type="match status" value="1"/>
</dbReference>
<keyword evidence="1" id="KW-1133">Transmembrane helix</keyword>
<protein>
    <submittedName>
        <fullName evidence="2">Sulfotransferase domain</fullName>
    </submittedName>
</protein>
<name>A0A9E7GCM3_9LILI</name>
<dbReference type="Gene3D" id="3.40.50.300">
    <property type="entry name" value="P-loop containing nucleotide triphosphate hydrolases"/>
    <property type="match status" value="1"/>
</dbReference>
<dbReference type="EMBL" id="CP097508">
    <property type="protein sequence ID" value="URE12611.1"/>
    <property type="molecule type" value="Genomic_DNA"/>
</dbReference>
<keyword evidence="1" id="KW-0472">Membrane</keyword>
<dbReference type="AlphaFoldDB" id="A0A9E7GCM3"/>
<feature type="transmembrane region" description="Helical" evidence="1">
    <location>
        <begin position="74"/>
        <end position="96"/>
    </location>
</feature>
<gene>
    <name evidence="2" type="ORF">MUK42_22341</name>
</gene>
<keyword evidence="3" id="KW-1185">Reference proteome</keyword>